<dbReference type="SUPFAM" id="SSF75217">
    <property type="entry name" value="alpha/beta knot"/>
    <property type="match status" value="1"/>
</dbReference>
<dbReference type="InterPro" id="IPR001537">
    <property type="entry name" value="SpoU_MeTrfase"/>
</dbReference>
<dbReference type="EMBL" id="UOFO01000129">
    <property type="protein sequence ID" value="VAW87689.1"/>
    <property type="molecule type" value="Genomic_DNA"/>
</dbReference>
<evidence type="ECO:0000256" key="1">
    <source>
        <dbReference type="ARBA" id="ARBA00007228"/>
    </source>
</evidence>
<comment type="similarity">
    <text evidence="1">Belongs to the class IV-like SAM-binding methyltransferase superfamily. RNA methyltransferase TrmH family.</text>
</comment>
<proteinExistence type="inferred from homology"/>
<accession>A0A3B0ZNH2</accession>
<evidence type="ECO:0000313" key="6">
    <source>
        <dbReference type="EMBL" id="VAW87689.1"/>
    </source>
</evidence>
<gene>
    <name evidence="6" type="ORF">MNBD_GAMMA16-1277</name>
</gene>
<dbReference type="InterPro" id="IPR029026">
    <property type="entry name" value="tRNA_m1G_MTases_N"/>
</dbReference>
<dbReference type="InterPro" id="IPR029028">
    <property type="entry name" value="Alpha/beta_knot_MTases"/>
</dbReference>
<dbReference type="Pfam" id="PF00588">
    <property type="entry name" value="SpoU_methylase"/>
    <property type="match status" value="1"/>
</dbReference>
<dbReference type="Gene3D" id="3.40.1280.10">
    <property type="match status" value="1"/>
</dbReference>
<dbReference type="FunFam" id="3.40.1280.10:FF:000006">
    <property type="entry name" value="Uncharacterized tRNA/rRNA methyltransferase HI_0380"/>
    <property type="match status" value="1"/>
</dbReference>
<dbReference type="EC" id="2.1.1.200" evidence="6"/>
<keyword evidence="4" id="KW-0949">S-adenosyl-L-methionine</keyword>
<evidence type="ECO:0000256" key="3">
    <source>
        <dbReference type="ARBA" id="ARBA00022679"/>
    </source>
</evidence>
<dbReference type="AlphaFoldDB" id="A0A3B0ZNH2"/>
<dbReference type="NCBIfam" id="TIGR00050">
    <property type="entry name" value="rRNA_methyl_1"/>
    <property type="match status" value="1"/>
</dbReference>
<feature type="domain" description="tRNA/rRNA methyltransferase SpoU type" evidence="5">
    <location>
        <begin position="5"/>
        <end position="154"/>
    </location>
</feature>
<dbReference type="PANTHER" id="PTHR42786:SF2">
    <property type="entry name" value="TRNA (CYTIDINE_URIDINE-2'-O-)-METHYLTRANSFERASE TRMJ"/>
    <property type="match status" value="1"/>
</dbReference>
<evidence type="ECO:0000256" key="2">
    <source>
        <dbReference type="ARBA" id="ARBA00022603"/>
    </source>
</evidence>
<dbReference type="GO" id="GO:0002128">
    <property type="term" value="P:tRNA nucleoside ribose methylation"/>
    <property type="evidence" value="ECO:0007669"/>
    <property type="project" value="TreeGrafter"/>
</dbReference>
<dbReference type="GO" id="GO:0003723">
    <property type="term" value="F:RNA binding"/>
    <property type="evidence" value="ECO:0007669"/>
    <property type="project" value="InterPro"/>
</dbReference>
<dbReference type="InterPro" id="IPR004384">
    <property type="entry name" value="RNA_MeTrfase_TrmJ/LasT"/>
</dbReference>
<dbReference type="CDD" id="cd18093">
    <property type="entry name" value="SpoU-like_TrmJ"/>
    <property type="match status" value="1"/>
</dbReference>
<name>A0A3B0ZNH2_9ZZZZ</name>
<dbReference type="GO" id="GO:0160206">
    <property type="term" value="F:tRNA (cytidine(32)/uridine(32)-2'-O)-methyltransferase activity"/>
    <property type="evidence" value="ECO:0007669"/>
    <property type="project" value="UniProtKB-EC"/>
</dbReference>
<evidence type="ECO:0000259" key="5">
    <source>
        <dbReference type="Pfam" id="PF00588"/>
    </source>
</evidence>
<keyword evidence="2 6" id="KW-0489">Methyltransferase</keyword>
<organism evidence="6">
    <name type="scientific">hydrothermal vent metagenome</name>
    <dbReference type="NCBI Taxonomy" id="652676"/>
    <lineage>
        <taxon>unclassified sequences</taxon>
        <taxon>metagenomes</taxon>
        <taxon>ecological metagenomes</taxon>
    </lineage>
</organism>
<evidence type="ECO:0000256" key="4">
    <source>
        <dbReference type="ARBA" id="ARBA00022691"/>
    </source>
</evidence>
<keyword evidence="3 6" id="KW-0808">Transferase</keyword>
<dbReference type="PANTHER" id="PTHR42786">
    <property type="entry name" value="TRNA/RRNA METHYLTRANSFERASE"/>
    <property type="match status" value="1"/>
</dbReference>
<dbReference type="GO" id="GO:0005829">
    <property type="term" value="C:cytosol"/>
    <property type="evidence" value="ECO:0007669"/>
    <property type="project" value="TreeGrafter"/>
</dbReference>
<dbReference type="PIRSF" id="PIRSF004808">
    <property type="entry name" value="LasT"/>
    <property type="match status" value="1"/>
</dbReference>
<dbReference type="Gene3D" id="1.10.8.590">
    <property type="match status" value="1"/>
</dbReference>
<sequence>MNCSVRFVLVNTSHPGNIGAVARAMKNMSLSELYLVEPKCFPHADATARASGADDLLESATLCETLDEALKGCELVFGSSARARRLSWPTLTPRESIETIAKASPGAAVAIVFGRENSGLTNDEIARCNYLVSIPSNPDYTSLNIAAAAQIFAYELQLQIIKNKVSKYEQADKDLNEIRVVTNDELAGLIGHFKRVMEETGFIEPGNPKTVIRRLRRLFARSKLDVDELNILRGLLSMVQNKLKVS</sequence>
<protein>
    <submittedName>
        <fullName evidence="6">tRNA (Cytidine(32)/uridine(32)-2'-O)-methyltransferase</fullName>
        <ecNumber evidence="6">2.1.1.200</ecNumber>
    </submittedName>
</protein>
<reference evidence="6" key="1">
    <citation type="submission" date="2018-06" db="EMBL/GenBank/DDBJ databases">
        <authorList>
            <person name="Zhirakovskaya E."/>
        </authorList>
    </citation>
    <scope>NUCLEOTIDE SEQUENCE</scope>
</reference>